<dbReference type="SUPFAM" id="SSF47473">
    <property type="entry name" value="EF-hand"/>
    <property type="match status" value="1"/>
</dbReference>
<dbReference type="SMART" id="SM00256">
    <property type="entry name" value="FBOX"/>
    <property type="match status" value="1"/>
</dbReference>
<dbReference type="InterPro" id="IPR036047">
    <property type="entry name" value="F-box-like_dom_sf"/>
</dbReference>
<dbReference type="AlphaFoldDB" id="A0A507C2D2"/>
<evidence type="ECO:0000256" key="1">
    <source>
        <dbReference type="ARBA" id="ARBA00022723"/>
    </source>
</evidence>
<comment type="caution">
    <text evidence="5">The sequence shown here is derived from an EMBL/GenBank/DDBJ whole genome shotgun (WGS) entry which is preliminary data.</text>
</comment>
<organism evidence="5 6">
    <name type="scientific">Synchytrium microbalum</name>
    <dbReference type="NCBI Taxonomy" id="1806994"/>
    <lineage>
        <taxon>Eukaryota</taxon>
        <taxon>Fungi</taxon>
        <taxon>Fungi incertae sedis</taxon>
        <taxon>Chytridiomycota</taxon>
        <taxon>Chytridiomycota incertae sedis</taxon>
        <taxon>Chytridiomycetes</taxon>
        <taxon>Synchytriales</taxon>
        <taxon>Synchytriaceae</taxon>
        <taxon>Synchytrium</taxon>
    </lineage>
</organism>
<feature type="domain" description="EF-hand" evidence="4">
    <location>
        <begin position="550"/>
        <end position="585"/>
    </location>
</feature>
<dbReference type="CDD" id="cd09917">
    <property type="entry name" value="F-box_SF"/>
    <property type="match status" value="1"/>
</dbReference>
<dbReference type="InterPro" id="IPR018247">
    <property type="entry name" value="EF_Hand_1_Ca_BS"/>
</dbReference>
<accession>A0A507C2D2</accession>
<dbReference type="STRING" id="1806994.A0A507C2D2"/>
<dbReference type="PROSITE" id="PS00018">
    <property type="entry name" value="EF_HAND_1"/>
    <property type="match status" value="3"/>
</dbReference>
<dbReference type="InterPro" id="IPR051581">
    <property type="entry name" value="Ca-bind"/>
</dbReference>
<dbReference type="OrthoDB" id="26525at2759"/>
<dbReference type="Pfam" id="PF13499">
    <property type="entry name" value="EF-hand_7"/>
    <property type="match status" value="2"/>
</dbReference>
<gene>
    <name evidence="5" type="ORF">SmJEL517_g03565</name>
</gene>
<proteinExistence type="predicted"/>
<dbReference type="PANTHER" id="PTHR34524">
    <property type="entry name" value="CALCYPHOSIN"/>
    <property type="match status" value="1"/>
</dbReference>
<dbReference type="CDD" id="cd00051">
    <property type="entry name" value="EFh"/>
    <property type="match status" value="1"/>
</dbReference>
<feature type="domain" description="EF-hand" evidence="4">
    <location>
        <begin position="514"/>
        <end position="549"/>
    </location>
</feature>
<dbReference type="EMBL" id="QEAO01000019">
    <property type="protein sequence ID" value="TPX33581.1"/>
    <property type="molecule type" value="Genomic_DNA"/>
</dbReference>
<dbReference type="InterPro" id="IPR001810">
    <property type="entry name" value="F-box_dom"/>
</dbReference>
<dbReference type="RefSeq" id="XP_031024523.1">
    <property type="nucleotide sequence ID" value="XM_031169493.1"/>
</dbReference>
<dbReference type="InterPro" id="IPR011992">
    <property type="entry name" value="EF-hand-dom_pair"/>
</dbReference>
<name>A0A507C2D2_9FUNG</name>
<evidence type="ECO:0000313" key="6">
    <source>
        <dbReference type="Proteomes" id="UP000319731"/>
    </source>
</evidence>
<keyword evidence="2" id="KW-0677">Repeat</keyword>
<dbReference type="Gene3D" id="1.20.1280.50">
    <property type="match status" value="1"/>
</dbReference>
<dbReference type="Gene3D" id="1.10.238.10">
    <property type="entry name" value="EF-hand"/>
    <property type="match status" value="2"/>
</dbReference>
<dbReference type="InterPro" id="IPR002048">
    <property type="entry name" value="EF_hand_dom"/>
</dbReference>
<feature type="domain" description="EF-hand" evidence="4">
    <location>
        <begin position="633"/>
        <end position="668"/>
    </location>
</feature>
<dbReference type="GO" id="GO:0005509">
    <property type="term" value="F:calcium ion binding"/>
    <property type="evidence" value="ECO:0007669"/>
    <property type="project" value="InterPro"/>
</dbReference>
<protein>
    <recommendedName>
        <fullName evidence="4">EF-hand domain-containing protein</fullName>
    </recommendedName>
</protein>
<dbReference type="InterPro" id="IPR032675">
    <property type="entry name" value="LRR_dom_sf"/>
</dbReference>
<reference evidence="5 6" key="1">
    <citation type="journal article" date="2019" name="Sci. Rep.">
        <title>Comparative genomics of chytrid fungi reveal insights into the obligate biotrophic and pathogenic lifestyle of Synchytrium endobioticum.</title>
        <authorList>
            <person name="van de Vossenberg B.T.L.H."/>
            <person name="Warris S."/>
            <person name="Nguyen H.D.T."/>
            <person name="van Gent-Pelzer M.P.E."/>
            <person name="Joly D.L."/>
            <person name="van de Geest H.C."/>
            <person name="Bonants P.J.M."/>
            <person name="Smith D.S."/>
            <person name="Levesque C.A."/>
            <person name="van der Lee T.A.J."/>
        </authorList>
    </citation>
    <scope>NUCLEOTIDE SEQUENCE [LARGE SCALE GENOMIC DNA]</scope>
    <source>
        <strain evidence="5 6">JEL517</strain>
    </source>
</reference>
<evidence type="ECO:0000256" key="2">
    <source>
        <dbReference type="ARBA" id="ARBA00022737"/>
    </source>
</evidence>
<dbReference type="Proteomes" id="UP000319731">
    <property type="component" value="Unassembled WGS sequence"/>
</dbReference>
<sequence>MEDILASLLQSFVDAVESGRDLQALVPSARNVLESRIRLCSWSTLPTELLTHCFQYLPQTVLVRTSRVSRHWSAASQQQLCCRPIITNPTMASRYFFPPSNHTRFRYLKHLDLSSVVIIQPHTRRTGTGEDALERKMIAALQGRCRQLRSLALNGVNLQSVALILDEESQLKVMSLERFHMDKYDESFLYMEPLLKALAKLESLKLRQCLFFPCKEHGAAMFHSVVKHLNPNLKTLRMCNMNHVLPSSLDLLVRRCKNVETLEIDGDVGKGSDEDMGILLRLQTPRNISISSSVVHNLSEKVVHNALAHPSLERLSTMLSTLRITASIFDTLVDTSRNLKALLLPRIHKVNQSALAAVPSRHPHLEAVQLPFSASDEVVVSFITHCRKLRHFGLACCSDVTDSVMRHIASDGTSLVSLSLSDTQVTIAACLPITYPKNCGRLKMVSIDSQEDLFARSGMEMTLTDLGVWKKLVKKVDHVGALMWAGFEQDMPPINKTGGLQMQQGRVGTPGGTPKKLVSRIVFDKYDVDRSGSIDAKEFRTLVYEFGYFLSDQELEMAVRILDVNGDGNISYEEFIQWWSKDQRFETLRLSPEDFENLNRAVKNFQKYDKNLSGVIDVKEFPALYKELSAHGLTTKGLAATLEDFDSNRDGKVSFNEFIQYFQTSVMRKGDHK</sequence>
<dbReference type="PROSITE" id="PS50222">
    <property type="entry name" value="EF_HAND_2"/>
    <property type="match status" value="4"/>
</dbReference>
<dbReference type="SUPFAM" id="SSF52047">
    <property type="entry name" value="RNI-like"/>
    <property type="match status" value="1"/>
</dbReference>
<dbReference type="SMART" id="SM00054">
    <property type="entry name" value="EFh"/>
    <property type="match status" value="4"/>
</dbReference>
<keyword evidence="3" id="KW-0106">Calcium</keyword>
<dbReference type="SUPFAM" id="SSF81383">
    <property type="entry name" value="F-box domain"/>
    <property type="match status" value="1"/>
</dbReference>
<keyword evidence="1" id="KW-0479">Metal-binding</keyword>
<evidence type="ECO:0000313" key="5">
    <source>
        <dbReference type="EMBL" id="TPX33581.1"/>
    </source>
</evidence>
<feature type="domain" description="EF-hand" evidence="4">
    <location>
        <begin position="596"/>
        <end position="631"/>
    </location>
</feature>
<dbReference type="GeneID" id="42004790"/>
<dbReference type="Gene3D" id="3.80.10.10">
    <property type="entry name" value="Ribonuclease Inhibitor"/>
    <property type="match status" value="1"/>
</dbReference>
<evidence type="ECO:0000259" key="4">
    <source>
        <dbReference type="PROSITE" id="PS50222"/>
    </source>
</evidence>
<dbReference type="PANTHER" id="PTHR34524:SF6">
    <property type="entry name" value="CALCYPHOSINE LIKE"/>
    <property type="match status" value="1"/>
</dbReference>
<evidence type="ECO:0000256" key="3">
    <source>
        <dbReference type="ARBA" id="ARBA00022837"/>
    </source>
</evidence>
<dbReference type="Pfam" id="PF12937">
    <property type="entry name" value="F-box-like"/>
    <property type="match status" value="1"/>
</dbReference>
<keyword evidence="6" id="KW-1185">Reference proteome</keyword>